<dbReference type="EMBL" id="BAAAYV010000025">
    <property type="protein sequence ID" value="GAA3671107.1"/>
    <property type="molecule type" value="Genomic_DNA"/>
</dbReference>
<gene>
    <name evidence="2" type="ORF">GCM10022202_36820</name>
</gene>
<evidence type="ECO:0000313" key="2">
    <source>
        <dbReference type="EMBL" id="GAA3671107.1"/>
    </source>
</evidence>
<evidence type="ECO:0000259" key="1">
    <source>
        <dbReference type="Pfam" id="PF17765"/>
    </source>
</evidence>
<dbReference type="Gene3D" id="3.30.450.180">
    <property type="match status" value="1"/>
</dbReference>
<sequence>MLPPRARTTAQRVRPAMHQLLESLTSQPALVLGHRTDILATNPLARALFADFDALPARHRNYARWMLLDEEARTLFVDWEQQARNAVEALRLDSAAAADADTQRLIGELSLASADFQRWWSDHRVHLRTHGTKRLRHPVVGALEVQFETLALPGDDHQVLYVYTAEPRTASHDALTLLSSWSGRGAPSRER</sequence>
<feature type="domain" description="MmyB-like transcription regulator ligand binding" evidence="1">
    <location>
        <begin position="13"/>
        <end position="178"/>
    </location>
</feature>
<name>A0ABP7BVS5_9MICO</name>
<evidence type="ECO:0000313" key="3">
    <source>
        <dbReference type="Proteomes" id="UP001410795"/>
    </source>
</evidence>
<dbReference type="RefSeq" id="WP_308122786.1">
    <property type="nucleotide sequence ID" value="NZ_BAAAYV010000025.1"/>
</dbReference>
<dbReference type="Pfam" id="PF17765">
    <property type="entry name" value="MLTR_LBD"/>
    <property type="match status" value="1"/>
</dbReference>
<dbReference type="PANTHER" id="PTHR35010">
    <property type="entry name" value="BLL4672 PROTEIN-RELATED"/>
    <property type="match status" value="1"/>
</dbReference>
<dbReference type="InterPro" id="IPR041413">
    <property type="entry name" value="MLTR_LBD"/>
</dbReference>
<reference evidence="3" key="1">
    <citation type="journal article" date="2019" name="Int. J. Syst. Evol. Microbiol.">
        <title>The Global Catalogue of Microorganisms (GCM) 10K type strain sequencing project: providing services to taxonomists for standard genome sequencing and annotation.</title>
        <authorList>
            <consortium name="The Broad Institute Genomics Platform"/>
            <consortium name="The Broad Institute Genome Sequencing Center for Infectious Disease"/>
            <person name="Wu L."/>
            <person name="Ma J."/>
        </authorList>
    </citation>
    <scope>NUCLEOTIDE SEQUENCE [LARGE SCALE GENOMIC DNA]</scope>
    <source>
        <strain evidence="3">JCM 16546</strain>
    </source>
</reference>
<dbReference type="PANTHER" id="PTHR35010:SF2">
    <property type="entry name" value="BLL4672 PROTEIN"/>
    <property type="match status" value="1"/>
</dbReference>
<keyword evidence="3" id="KW-1185">Reference proteome</keyword>
<protein>
    <recommendedName>
        <fullName evidence="1">MmyB-like transcription regulator ligand binding domain-containing protein</fullName>
    </recommendedName>
</protein>
<comment type="caution">
    <text evidence="2">The sequence shown here is derived from an EMBL/GenBank/DDBJ whole genome shotgun (WGS) entry which is preliminary data.</text>
</comment>
<organism evidence="2 3">
    <name type="scientific">Microbacterium marinilacus</name>
    <dbReference type="NCBI Taxonomy" id="415209"/>
    <lineage>
        <taxon>Bacteria</taxon>
        <taxon>Bacillati</taxon>
        <taxon>Actinomycetota</taxon>
        <taxon>Actinomycetes</taxon>
        <taxon>Micrococcales</taxon>
        <taxon>Microbacteriaceae</taxon>
        <taxon>Microbacterium</taxon>
    </lineage>
</organism>
<proteinExistence type="predicted"/>
<dbReference type="Proteomes" id="UP001410795">
    <property type="component" value="Unassembled WGS sequence"/>
</dbReference>
<accession>A0ABP7BVS5</accession>